<accession>A0ABS1L2A4</accession>
<evidence type="ECO:0000259" key="1">
    <source>
        <dbReference type="PROSITE" id="PS51186"/>
    </source>
</evidence>
<reference evidence="2 3" key="1">
    <citation type="submission" date="2021-01" db="EMBL/GenBank/DDBJ databases">
        <title>Chryseolinea sp. Jin1 Genome sequencing and assembly.</title>
        <authorList>
            <person name="Kim I."/>
        </authorList>
    </citation>
    <scope>NUCLEOTIDE SEQUENCE [LARGE SCALE GENOMIC DNA]</scope>
    <source>
        <strain evidence="2 3">Jin1</strain>
    </source>
</reference>
<dbReference type="EMBL" id="JAERRB010000018">
    <property type="protein sequence ID" value="MBL0745647.1"/>
    <property type="molecule type" value="Genomic_DNA"/>
</dbReference>
<proteinExistence type="predicted"/>
<evidence type="ECO:0000313" key="3">
    <source>
        <dbReference type="Proteomes" id="UP000613030"/>
    </source>
</evidence>
<sequence>MTNDITLTTNRLLLQPLSEQNSELIHTLVNTDGWFRFIGNRNVNSNADAITYIQNIMANTTTIYWTVTLKETQTAIGVVTLIKRTYLEHTDIGFAFLPEFFNKGYAYEATHKILTHLLHNNLATHILAVTLPDNSSSIRLIEKLGLKFEREMESNNEVLHVYKISKTT</sequence>
<dbReference type="InterPro" id="IPR000182">
    <property type="entry name" value="GNAT_dom"/>
</dbReference>
<dbReference type="InterPro" id="IPR016181">
    <property type="entry name" value="Acyl_CoA_acyltransferase"/>
</dbReference>
<dbReference type="Gene3D" id="3.40.630.30">
    <property type="match status" value="1"/>
</dbReference>
<dbReference type="Pfam" id="PF13302">
    <property type="entry name" value="Acetyltransf_3"/>
    <property type="match status" value="1"/>
</dbReference>
<dbReference type="Proteomes" id="UP000613030">
    <property type="component" value="Unassembled WGS sequence"/>
</dbReference>
<comment type="caution">
    <text evidence="2">The sequence shown here is derived from an EMBL/GenBank/DDBJ whole genome shotgun (WGS) entry which is preliminary data.</text>
</comment>
<evidence type="ECO:0000313" key="2">
    <source>
        <dbReference type="EMBL" id="MBL0745647.1"/>
    </source>
</evidence>
<name>A0ABS1L2A4_9BACT</name>
<dbReference type="RefSeq" id="WP_202016187.1">
    <property type="nucleotide sequence ID" value="NZ_JAERRB010000018.1"/>
</dbReference>
<organism evidence="2 3">
    <name type="scientific">Chryseolinea lacunae</name>
    <dbReference type="NCBI Taxonomy" id="2801331"/>
    <lineage>
        <taxon>Bacteria</taxon>
        <taxon>Pseudomonadati</taxon>
        <taxon>Bacteroidota</taxon>
        <taxon>Cytophagia</taxon>
        <taxon>Cytophagales</taxon>
        <taxon>Fulvivirgaceae</taxon>
        <taxon>Chryseolinea</taxon>
    </lineage>
</organism>
<dbReference type="InterPro" id="IPR051531">
    <property type="entry name" value="N-acetyltransferase"/>
</dbReference>
<keyword evidence="3" id="KW-1185">Reference proteome</keyword>
<dbReference type="PANTHER" id="PTHR43792:SF1">
    <property type="entry name" value="N-ACETYLTRANSFERASE DOMAIN-CONTAINING PROTEIN"/>
    <property type="match status" value="1"/>
</dbReference>
<dbReference type="SUPFAM" id="SSF55729">
    <property type="entry name" value="Acyl-CoA N-acyltransferases (Nat)"/>
    <property type="match status" value="1"/>
</dbReference>
<dbReference type="PANTHER" id="PTHR43792">
    <property type="entry name" value="GNAT FAMILY, PUTATIVE (AFU_ORTHOLOGUE AFUA_3G00765)-RELATED-RELATED"/>
    <property type="match status" value="1"/>
</dbReference>
<dbReference type="PROSITE" id="PS51186">
    <property type="entry name" value="GNAT"/>
    <property type="match status" value="1"/>
</dbReference>
<gene>
    <name evidence="2" type="ORF">JI741_30725</name>
</gene>
<protein>
    <submittedName>
        <fullName evidence="2">GNAT family N-acetyltransferase</fullName>
    </submittedName>
</protein>
<feature type="domain" description="N-acetyltransferase" evidence="1">
    <location>
        <begin position="12"/>
        <end position="168"/>
    </location>
</feature>